<evidence type="ECO:0000256" key="5">
    <source>
        <dbReference type="ARBA" id="ARBA00022692"/>
    </source>
</evidence>
<comment type="caution">
    <text evidence="9">The sequence shown here is derived from an EMBL/GenBank/DDBJ whole genome shotgun (WGS) entry which is preliminary data.</text>
</comment>
<keyword evidence="5 8" id="KW-0812">Transmembrane</keyword>
<protein>
    <submittedName>
        <fullName evidence="9">AI-2E family transporter</fullName>
    </submittedName>
</protein>
<organism evidence="9 10">
    <name type="scientific">Nemorincola caseinilytica</name>
    <dbReference type="NCBI Taxonomy" id="2054315"/>
    <lineage>
        <taxon>Bacteria</taxon>
        <taxon>Pseudomonadati</taxon>
        <taxon>Bacteroidota</taxon>
        <taxon>Chitinophagia</taxon>
        <taxon>Chitinophagales</taxon>
        <taxon>Chitinophagaceae</taxon>
        <taxon>Nemorincola</taxon>
    </lineage>
</organism>
<feature type="transmembrane region" description="Helical" evidence="8">
    <location>
        <begin position="145"/>
        <end position="169"/>
    </location>
</feature>
<reference evidence="10" key="1">
    <citation type="journal article" date="2019" name="Int. J. Syst. Evol. Microbiol.">
        <title>The Global Catalogue of Microorganisms (GCM) 10K type strain sequencing project: providing services to taxonomists for standard genome sequencing and annotation.</title>
        <authorList>
            <consortium name="The Broad Institute Genomics Platform"/>
            <consortium name="The Broad Institute Genome Sequencing Center for Infectious Disease"/>
            <person name="Wu L."/>
            <person name="Ma J."/>
        </authorList>
    </citation>
    <scope>NUCLEOTIDE SEQUENCE [LARGE SCALE GENOMIC DNA]</scope>
    <source>
        <strain evidence="10">JCM 32105</strain>
    </source>
</reference>
<evidence type="ECO:0000256" key="6">
    <source>
        <dbReference type="ARBA" id="ARBA00022989"/>
    </source>
</evidence>
<dbReference type="RefSeq" id="WP_345079371.1">
    <property type="nucleotide sequence ID" value="NZ_BAABFA010000007.1"/>
</dbReference>
<keyword evidence="3" id="KW-0813">Transport</keyword>
<feature type="transmembrane region" description="Helical" evidence="8">
    <location>
        <begin position="62"/>
        <end position="83"/>
    </location>
</feature>
<evidence type="ECO:0000256" key="1">
    <source>
        <dbReference type="ARBA" id="ARBA00004651"/>
    </source>
</evidence>
<evidence type="ECO:0000256" key="3">
    <source>
        <dbReference type="ARBA" id="ARBA00022448"/>
    </source>
</evidence>
<feature type="transmembrane region" description="Helical" evidence="8">
    <location>
        <begin position="32"/>
        <end position="50"/>
    </location>
</feature>
<dbReference type="EMBL" id="BAABFA010000007">
    <property type="protein sequence ID" value="GAA4462635.1"/>
    <property type="molecule type" value="Genomic_DNA"/>
</dbReference>
<feature type="transmembrane region" description="Helical" evidence="8">
    <location>
        <begin position="200"/>
        <end position="224"/>
    </location>
</feature>
<evidence type="ECO:0000313" key="10">
    <source>
        <dbReference type="Proteomes" id="UP001500067"/>
    </source>
</evidence>
<keyword evidence="7 8" id="KW-0472">Membrane</keyword>
<feature type="transmembrane region" description="Helical" evidence="8">
    <location>
        <begin position="299"/>
        <end position="320"/>
    </location>
</feature>
<evidence type="ECO:0000256" key="4">
    <source>
        <dbReference type="ARBA" id="ARBA00022475"/>
    </source>
</evidence>
<gene>
    <name evidence="9" type="ORF">GCM10023093_09620</name>
</gene>
<comment type="subcellular location">
    <subcellularLocation>
        <location evidence="1">Cell membrane</location>
        <topology evidence="1">Multi-pass membrane protein</topology>
    </subcellularLocation>
</comment>
<keyword evidence="6 8" id="KW-1133">Transmembrane helix</keyword>
<keyword evidence="4" id="KW-1003">Cell membrane</keyword>
<feature type="transmembrane region" description="Helical" evidence="8">
    <location>
        <begin position="231"/>
        <end position="261"/>
    </location>
</feature>
<evidence type="ECO:0000256" key="2">
    <source>
        <dbReference type="ARBA" id="ARBA00009773"/>
    </source>
</evidence>
<evidence type="ECO:0000256" key="7">
    <source>
        <dbReference type="ARBA" id="ARBA00023136"/>
    </source>
</evidence>
<dbReference type="PANTHER" id="PTHR21716">
    <property type="entry name" value="TRANSMEMBRANE PROTEIN"/>
    <property type="match status" value="1"/>
</dbReference>
<keyword evidence="10" id="KW-1185">Reference proteome</keyword>
<evidence type="ECO:0000313" key="9">
    <source>
        <dbReference type="EMBL" id="GAA4462635.1"/>
    </source>
</evidence>
<comment type="similarity">
    <text evidence="2">Belongs to the autoinducer-2 exporter (AI-2E) (TC 2.A.86) family.</text>
</comment>
<dbReference type="InterPro" id="IPR002549">
    <property type="entry name" value="AI-2E-like"/>
</dbReference>
<sequence length="350" mass="38917">MNDLKLPFYVRLSLSLLTVVLLFIILRAAAGIFIPLLFALLVAIMLLPLNNFFETRLRLGRSASPLLCVTLAIAVMGIFLYFVSTQLAIFLQDIPALQVRLTGLFDTIQLWLSSKMKVSAGQQTEYIGKTLERVMEMIGSSASNLLLYVSGTLLLLVFVFLFTFFILYYRRLLMRFLLALFGERNGAQVQEVVMGTRNMINAYIVGLVVEMVLVGVFSCALLLLMNVHYPFLLGIMVAIFNVIPYVGFYSAMVITMLVTFANSNMNMALQAGGVLFALHLVDANVLFPRIMGRRMRVNPFVTIVAVIIGQYLWGVPGMFLSVPVAGTVNLVCESVGRFKVWSILMGSDEG</sequence>
<feature type="transmembrane region" description="Helical" evidence="8">
    <location>
        <begin position="6"/>
        <end position="25"/>
    </location>
</feature>
<dbReference type="PANTHER" id="PTHR21716:SF53">
    <property type="entry name" value="PERMEASE PERM-RELATED"/>
    <property type="match status" value="1"/>
</dbReference>
<evidence type="ECO:0000256" key="8">
    <source>
        <dbReference type="SAM" id="Phobius"/>
    </source>
</evidence>
<proteinExistence type="inferred from homology"/>
<dbReference type="Pfam" id="PF01594">
    <property type="entry name" value="AI-2E_transport"/>
    <property type="match status" value="1"/>
</dbReference>
<name>A0ABP8NB41_9BACT</name>
<dbReference type="Proteomes" id="UP001500067">
    <property type="component" value="Unassembled WGS sequence"/>
</dbReference>
<accession>A0ABP8NB41</accession>